<keyword evidence="1" id="KW-0732">Signal</keyword>
<dbReference type="Pfam" id="PF14032">
    <property type="entry name" value="PknH_C"/>
    <property type="match status" value="1"/>
</dbReference>
<protein>
    <recommendedName>
        <fullName evidence="2">PknH-like extracellular domain-containing protein</fullName>
    </recommendedName>
</protein>
<evidence type="ECO:0000313" key="4">
    <source>
        <dbReference type="Proteomes" id="UP000186919"/>
    </source>
</evidence>
<dbReference type="Proteomes" id="UP000186919">
    <property type="component" value="Unassembled WGS sequence"/>
</dbReference>
<dbReference type="EMBL" id="LQYE01000028">
    <property type="protein sequence ID" value="OAT67799.1"/>
    <property type="molecule type" value="Genomic_DNA"/>
</dbReference>
<accession>A0A179V7B5</accession>
<organism evidence="3 4">
    <name type="scientific">Mycobacteroides immunogenum</name>
    <dbReference type="NCBI Taxonomy" id="83262"/>
    <lineage>
        <taxon>Bacteria</taxon>
        <taxon>Bacillati</taxon>
        <taxon>Actinomycetota</taxon>
        <taxon>Actinomycetes</taxon>
        <taxon>Mycobacteriales</taxon>
        <taxon>Mycobacteriaceae</taxon>
        <taxon>Mycobacteroides</taxon>
    </lineage>
</organism>
<sequence length="211" mass="23017">MSVVMMVMSGALAFAAPAAAEQGSPILPAAIDDLMVTPDEASSVMNADFPVVDRYSALEGLTTDRPDCGSVIRPSVATYDRGAYMAAHNQYLQDGSPWNVQVAQSVAVYPTDDEARDFASTEMNMWRKCAKQTVHDSAQWRYVVGSLQRDGDAMVGSYVMITSDGARMSCSRLLSRVRNTTTDLRACSAGPESYQRLQRIAKIIRPRYDAA</sequence>
<evidence type="ECO:0000256" key="1">
    <source>
        <dbReference type="SAM" id="SignalP"/>
    </source>
</evidence>
<dbReference type="Gene3D" id="3.40.1000.70">
    <property type="entry name" value="PknH-like extracellular domain"/>
    <property type="match status" value="1"/>
</dbReference>
<proteinExistence type="predicted"/>
<gene>
    <name evidence="3" type="ORF">AWB85_11755</name>
</gene>
<feature type="signal peptide" evidence="1">
    <location>
        <begin position="1"/>
        <end position="20"/>
    </location>
</feature>
<dbReference type="AlphaFoldDB" id="A0A179V7B5"/>
<name>A0A179V7B5_9MYCO</name>
<comment type="caution">
    <text evidence="3">The sequence shown here is derived from an EMBL/GenBank/DDBJ whole genome shotgun (WGS) entry which is preliminary data.</text>
</comment>
<evidence type="ECO:0000313" key="3">
    <source>
        <dbReference type="EMBL" id="OAT67799.1"/>
    </source>
</evidence>
<dbReference type="InterPro" id="IPR026954">
    <property type="entry name" value="PknH-like_Extracell"/>
</dbReference>
<evidence type="ECO:0000259" key="2">
    <source>
        <dbReference type="Pfam" id="PF14032"/>
    </source>
</evidence>
<feature type="domain" description="PknH-like extracellular" evidence="2">
    <location>
        <begin position="28"/>
        <end position="193"/>
    </location>
</feature>
<dbReference type="InterPro" id="IPR038232">
    <property type="entry name" value="PknH-like_Extracell_sf"/>
</dbReference>
<reference evidence="3 4" key="1">
    <citation type="submission" date="2016-01" db="EMBL/GenBank/DDBJ databases">
        <title>Mycobacterium immunogenum strain CD11_6 genome sequencing and assembly.</title>
        <authorList>
            <person name="Kaur G."/>
            <person name="Nair G.R."/>
            <person name="Mayilraj S."/>
        </authorList>
    </citation>
    <scope>NUCLEOTIDE SEQUENCE [LARGE SCALE GENOMIC DNA]</scope>
    <source>
        <strain evidence="3 4">CD11-6</strain>
    </source>
</reference>
<feature type="chain" id="PRO_5008107745" description="PknH-like extracellular domain-containing protein" evidence="1">
    <location>
        <begin position="21"/>
        <end position="211"/>
    </location>
</feature>